<organism evidence="3 4">
    <name type="scientific">Humicola insolens</name>
    <name type="common">Soft-rot fungus</name>
    <dbReference type="NCBI Taxonomy" id="85995"/>
    <lineage>
        <taxon>Eukaryota</taxon>
        <taxon>Fungi</taxon>
        <taxon>Dikarya</taxon>
        <taxon>Ascomycota</taxon>
        <taxon>Pezizomycotina</taxon>
        <taxon>Sordariomycetes</taxon>
        <taxon>Sordariomycetidae</taxon>
        <taxon>Sordariales</taxon>
        <taxon>Chaetomiaceae</taxon>
        <taxon>Mycothermus</taxon>
    </lineage>
</organism>
<dbReference type="PANTHER" id="PTHR10039">
    <property type="entry name" value="AMELOGENIN"/>
    <property type="match status" value="1"/>
</dbReference>
<name>A0ABR3VF00_HUMIN</name>
<dbReference type="PANTHER" id="PTHR10039:SF5">
    <property type="entry name" value="NACHT DOMAIN-CONTAINING PROTEIN"/>
    <property type="match status" value="1"/>
</dbReference>
<keyword evidence="1" id="KW-0677">Repeat</keyword>
<evidence type="ECO:0000256" key="1">
    <source>
        <dbReference type="ARBA" id="ARBA00022737"/>
    </source>
</evidence>
<dbReference type="SUPFAM" id="SSF52540">
    <property type="entry name" value="P-loop containing nucleoside triphosphate hydrolases"/>
    <property type="match status" value="1"/>
</dbReference>
<dbReference type="InterPro" id="IPR027417">
    <property type="entry name" value="P-loop_NTPase"/>
</dbReference>
<dbReference type="Gene3D" id="3.40.50.300">
    <property type="entry name" value="P-loop containing nucleotide triphosphate hydrolases"/>
    <property type="match status" value="1"/>
</dbReference>
<reference evidence="3 4" key="1">
    <citation type="journal article" date="2024" name="Commun. Biol.">
        <title>Comparative genomic analysis of thermophilic fungi reveals convergent evolutionary adaptations and gene losses.</title>
        <authorList>
            <person name="Steindorff A.S."/>
            <person name="Aguilar-Pontes M.V."/>
            <person name="Robinson A.J."/>
            <person name="Andreopoulos B."/>
            <person name="LaButti K."/>
            <person name="Kuo A."/>
            <person name="Mondo S."/>
            <person name="Riley R."/>
            <person name="Otillar R."/>
            <person name="Haridas S."/>
            <person name="Lipzen A."/>
            <person name="Grimwood J."/>
            <person name="Schmutz J."/>
            <person name="Clum A."/>
            <person name="Reid I.D."/>
            <person name="Moisan M.C."/>
            <person name="Butler G."/>
            <person name="Nguyen T.T.M."/>
            <person name="Dewar K."/>
            <person name="Conant G."/>
            <person name="Drula E."/>
            <person name="Henrissat B."/>
            <person name="Hansel C."/>
            <person name="Singer S."/>
            <person name="Hutchinson M.I."/>
            <person name="de Vries R.P."/>
            <person name="Natvig D.O."/>
            <person name="Powell A.J."/>
            <person name="Tsang A."/>
            <person name="Grigoriev I.V."/>
        </authorList>
    </citation>
    <scope>NUCLEOTIDE SEQUENCE [LARGE SCALE GENOMIC DNA]</scope>
    <source>
        <strain evidence="3 4">CBS 620.91</strain>
    </source>
</reference>
<protein>
    <recommendedName>
        <fullName evidence="2">Nephrocystin 3-like N-terminal domain-containing protein</fullName>
    </recommendedName>
</protein>
<dbReference type="InterPro" id="IPR056884">
    <property type="entry name" value="NPHP3-like_N"/>
</dbReference>
<dbReference type="Pfam" id="PF24883">
    <property type="entry name" value="NPHP3_N"/>
    <property type="match status" value="1"/>
</dbReference>
<gene>
    <name evidence="3" type="ORF">VTJ49DRAFT_493</name>
</gene>
<feature type="domain" description="Nephrocystin 3-like N-terminal" evidence="2">
    <location>
        <begin position="265"/>
        <end position="422"/>
    </location>
</feature>
<accession>A0ABR3VF00</accession>
<evidence type="ECO:0000313" key="3">
    <source>
        <dbReference type="EMBL" id="KAL1840419.1"/>
    </source>
</evidence>
<dbReference type="Proteomes" id="UP001583172">
    <property type="component" value="Unassembled WGS sequence"/>
</dbReference>
<comment type="caution">
    <text evidence="3">The sequence shown here is derived from an EMBL/GenBank/DDBJ whole genome shotgun (WGS) entry which is preliminary data.</text>
</comment>
<evidence type="ECO:0000313" key="4">
    <source>
        <dbReference type="Proteomes" id="UP001583172"/>
    </source>
</evidence>
<sequence>MEPLAAVGLAANILQFVELCAKVVSEGNQIYHSVNGTTEEYTSLEQMCESIKELSDGLVPPQLQQDFSTLPPEKRPSKMEMKLAQLALRCRESSDQLLQDLRNSRLDSTDRGRAASLRQSIRNVMGRSRLKVLQTTVERHRTDLMLFKFVQELRGAGLNLVHDHARRTFEISRLVKDIHNEATKFLRNDGESSIHIASISQKLADLSASSARNYIVEHAIVESLDYESKSYRYESIPDAHKETFNWVLSQIPKNSTIEHPECSLLDWLWTGDGLYWVSGKPGSGKSTLMKFVADHHITREALGAWAGHNTCMVASYYFWIAGTHLQKTIEGLLRSLLFDIFAQHPRLIPIAAPDLWESMTRPWAVQNMSNALERLASHDNDAVRFCLFIDGLDEYDGDHRQIVRMLKHLSQHPNFKLCVSSRPWNVFEDGLGLDPKKKLYTHELTRNDIQKYIASTLGESPHWPSGPTIDP</sequence>
<keyword evidence="4" id="KW-1185">Reference proteome</keyword>
<proteinExistence type="predicted"/>
<dbReference type="EMBL" id="JAZGSY010000114">
    <property type="protein sequence ID" value="KAL1840419.1"/>
    <property type="molecule type" value="Genomic_DNA"/>
</dbReference>
<evidence type="ECO:0000259" key="2">
    <source>
        <dbReference type="Pfam" id="PF24883"/>
    </source>
</evidence>